<keyword evidence="2 8" id="KW-0147">Chitin-binding</keyword>
<name>A0AAD5T213_9FUNG</name>
<dbReference type="Pfam" id="PF00704">
    <property type="entry name" value="Glyco_hydro_18"/>
    <property type="match status" value="1"/>
</dbReference>
<dbReference type="InterPro" id="IPR053214">
    <property type="entry name" value="LysM12-like"/>
</dbReference>
<dbReference type="InterPro" id="IPR011583">
    <property type="entry name" value="Chitinase_II/V-like_cat"/>
</dbReference>
<protein>
    <recommendedName>
        <fullName evidence="16">Chitinase</fullName>
    </recommendedName>
</protein>
<dbReference type="InterPro" id="IPR036779">
    <property type="entry name" value="LysM_dom_sf"/>
</dbReference>
<evidence type="ECO:0000256" key="9">
    <source>
        <dbReference type="RuleBase" id="RU000489"/>
    </source>
</evidence>
<dbReference type="InterPro" id="IPR001579">
    <property type="entry name" value="Glyco_hydro_18_chit_AS"/>
</dbReference>
<dbReference type="Pfam" id="PF00187">
    <property type="entry name" value="Chitin_bind_1"/>
    <property type="match status" value="1"/>
</dbReference>
<comment type="caution">
    <text evidence="14">The sequence shown here is derived from an EMBL/GenBank/DDBJ whole genome shotgun (WGS) entry which is preliminary data.</text>
</comment>
<dbReference type="SUPFAM" id="SSF54556">
    <property type="entry name" value="Chitinase insertion domain"/>
    <property type="match status" value="1"/>
</dbReference>
<feature type="domain" description="Chitin-binding type-1" evidence="11">
    <location>
        <begin position="263"/>
        <end position="313"/>
    </location>
</feature>
<dbReference type="InterPro" id="IPR017853">
    <property type="entry name" value="GH"/>
</dbReference>
<dbReference type="PROSITE" id="PS51910">
    <property type="entry name" value="GH18_2"/>
    <property type="match status" value="1"/>
</dbReference>
<dbReference type="InterPro" id="IPR036861">
    <property type="entry name" value="Endochitinase-like_sf"/>
</dbReference>
<evidence type="ECO:0008006" key="16">
    <source>
        <dbReference type="Google" id="ProtNLM"/>
    </source>
</evidence>
<dbReference type="PROSITE" id="PS01095">
    <property type="entry name" value="GH18_1"/>
    <property type="match status" value="1"/>
</dbReference>
<dbReference type="InterPro" id="IPR029070">
    <property type="entry name" value="Chitinase_insertion_sf"/>
</dbReference>
<evidence type="ECO:0000259" key="12">
    <source>
        <dbReference type="PROSITE" id="PS51782"/>
    </source>
</evidence>
<proteinExistence type="predicted"/>
<keyword evidence="7" id="KW-0624">Polysaccharide degradation</keyword>
<keyword evidence="8" id="KW-1015">Disulfide bond</keyword>
<evidence type="ECO:0000259" key="11">
    <source>
        <dbReference type="PROSITE" id="PS50941"/>
    </source>
</evidence>
<dbReference type="Gene3D" id="3.10.350.10">
    <property type="entry name" value="LysM domain"/>
    <property type="match status" value="4"/>
</dbReference>
<evidence type="ECO:0000256" key="4">
    <source>
        <dbReference type="ARBA" id="ARBA00023024"/>
    </source>
</evidence>
<keyword evidence="5" id="KW-0119">Carbohydrate metabolism</keyword>
<evidence type="ECO:0000256" key="1">
    <source>
        <dbReference type="ARBA" id="ARBA00000822"/>
    </source>
</evidence>
<evidence type="ECO:0000256" key="7">
    <source>
        <dbReference type="ARBA" id="ARBA00023326"/>
    </source>
</evidence>
<accession>A0AAD5T213</accession>
<evidence type="ECO:0000259" key="13">
    <source>
        <dbReference type="PROSITE" id="PS51910"/>
    </source>
</evidence>
<comment type="caution">
    <text evidence="8">Lacks conserved residue(s) required for the propagation of feature annotation.</text>
</comment>
<feature type="domain" description="GH18" evidence="13">
    <location>
        <begin position="327"/>
        <end position="695"/>
    </location>
</feature>
<feature type="disulfide bond" evidence="8">
    <location>
        <begin position="276"/>
        <end position="288"/>
    </location>
</feature>
<dbReference type="Gene3D" id="3.20.20.80">
    <property type="entry name" value="Glycosidases"/>
    <property type="match status" value="1"/>
</dbReference>
<dbReference type="PROSITE" id="PS51782">
    <property type="entry name" value="LYSM"/>
    <property type="match status" value="1"/>
</dbReference>
<evidence type="ECO:0000256" key="8">
    <source>
        <dbReference type="PROSITE-ProRule" id="PRU00261"/>
    </source>
</evidence>
<evidence type="ECO:0000256" key="5">
    <source>
        <dbReference type="ARBA" id="ARBA00023277"/>
    </source>
</evidence>
<dbReference type="InterPro" id="IPR018392">
    <property type="entry name" value="LysM"/>
</dbReference>
<evidence type="ECO:0000313" key="15">
    <source>
        <dbReference type="Proteomes" id="UP001211907"/>
    </source>
</evidence>
<feature type="domain" description="LysM" evidence="12">
    <location>
        <begin position="202"/>
        <end position="250"/>
    </location>
</feature>
<dbReference type="GO" id="GO:0008061">
    <property type="term" value="F:chitin binding"/>
    <property type="evidence" value="ECO:0007669"/>
    <property type="project" value="UniProtKB-UniRule"/>
</dbReference>
<keyword evidence="4" id="KW-0146">Chitin degradation</keyword>
<dbReference type="CDD" id="cd00035">
    <property type="entry name" value="ChtBD1"/>
    <property type="match status" value="1"/>
</dbReference>
<keyword evidence="6 9" id="KW-0326">Glycosidase</keyword>
<evidence type="ECO:0000256" key="2">
    <source>
        <dbReference type="ARBA" id="ARBA00022669"/>
    </source>
</evidence>
<dbReference type="GO" id="GO:0008843">
    <property type="term" value="F:endochitinase activity"/>
    <property type="evidence" value="ECO:0007669"/>
    <property type="project" value="UniProtKB-EC"/>
</dbReference>
<keyword evidence="3 9" id="KW-0378">Hydrolase</keyword>
<feature type="non-terminal residue" evidence="14">
    <location>
        <position position="1563"/>
    </location>
</feature>
<dbReference type="PROSITE" id="PS00026">
    <property type="entry name" value="CHIT_BIND_I_1"/>
    <property type="match status" value="1"/>
</dbReference>
<dbReference type="Gene3D" id="3.30.60.10">
    <property type="entry name" value="Endochitinase-like"/>
    <property type="match status" value="1"/>
</dbReference>
<dbReference type="SMART" id="SM00270">
    <property type="entry name" value="ChtBD1"/>
    <property type="match status" value="1"/>
</dbReference>
<gene>
    <name evidence="14" type="ORF">HK100_011889</name>
</gene>
<dbReference type="GO" id="GO:0000272">
    <property type="term" value="P:polysaccharide catabolic process"/>
    <property type="evidence" value="ECO:0007669"/>
    <property type="project" value="UniProtKB-KW"/>
</dbReference>
<dbReference type="InterPro" id="IPR001223">
    <property type="entry name" value="Glyco_hydro18_cat"/>
</dbReference>
<sequence length="1563" mass="169834">MLFPRNVAQANGLTVAQLQQYNPSLDCNTAIPGTVVCVGTGEHPAQKVSRAVATSYCKNVTIAQGNTCSDIASQNSITLAQLEVVFKFFCCSKLTSFPHQQYNPNTDCTKLIVGNRLCVTSGTLPPPWLPPANANGTCSYIVVQQNEQCSDLPAACNLSQESFNYANPTLNCSTLQPMQAACCSAGTKPNRAPNPYSNGTCFWHRVVANDSCSLLANEYDLTNAKIESFNQQTWQWKGCGDVQIGGKVCLSTGTPPLPDVDPTAQCGLASAGNVTCPLNACCSKWGWCGMTEDYCTQNTTAPPGNGCQTNCGMEAPPAMKVCDNVMKIAVGYYEGWAETRRCMKYSPEDINPFQWTHIHFAFGVIDTNLQCNFGNSTFDLNQVQRLVSLKQQNPALKIIFSIGGWAFQNPGPTVDRFKNMVATQASRATFIQSAVSFLSANNLDGLDFDWEYPTTSDRDGLASDKGNYLSLVQEMRAAFGTKYSLSIAAPAGFWYLQGFDIAKMAPSLDYIVYMTYDLHGNWDYSIKSLGPWLNAHNNMTEISASLTMIQKAGVPSNKILLGIGFYGRSFLQTDPNCSTAGICTFQNPGSIDPTIDNYVNTATPGACTQTGGVLAFFEIEQIRKLSSTVRSTYFDPKALTNIMTYNSNDWIAFEDQNTLALKIAQATSLCLGGVIVWSIDQDDAENSMAGILSNVGGLSPFNLTDIDDIIDDYTNLGYLPDTFFNDVVTRTGAIITQRQLTVQLSFQLVLFCLNKMLQALLTLFDLLIGDGRQFFSCNGKCPTESPTEDSTVGSITWSLTNPSGFYALVSQRLQVDSRNIQFVSTKYSVATDGCCGMSCSRLMKKDFFNESAVVGDSFDLVSHLDRRGCTRTVTWNGIPKIKTGATVNYYSSQAFDLYQQYSRDSINSKLSALPTGDGKAFFNCNNSPCANIDFSDRQTITFSVRDQNGWDTYLSQNLGISESDIDYGASQVKTYMITSDRPGESYRGSYTLKGIPELVKNSDFPPDPKPAVLSFISSSQNIISTATSLIQSTSTDDDTLRVSIEGLTHQLAIANQTIDNMNTYEAQVKKDEDIEAAKKKAHDNIFLTLIEVAIGIVLGALLPGIGEVASLSIIRTSVEVTEAAEDADAIAQFGANLGRTALDGVEALSELAGDVFESLPAFLQKVVNLAKTAFDNLEPVIECAANTELQGAATDAIDMPFSQNLRRSLEGPTFSFGFLPQQGFFESGPFALKEYKSSIATRQFVEIFARDGGCVFQSTGRDMESKPLYMQSCLGILPANGGWLWFADYDASQKDVLSRFSNWRPNIISNPNAGEVTSLDDKGITAARDDLLLKPWTTIFGKTPAQHTFELQEVNVVLGSVGTSLLDSTGLCNTLDELKANGNGDLSEDLRQILNGDDNMIFASSRPNSIKGALFSGNTLGSAWTDDEIRGGLAYLKSVDNKRAATATAIKDKLIEYGNKLDTAHLNLFTAMGNELEYSATSNMIAARNSIRGVMEQRNILPAGEVDETAPARDPTKTYFDPTNPSNIDSSLKPPPSSPATDPDGATREATGFDDTAGNARKR</sequence>
<dbReference type="InterPro" id="IPR018371">
    <property type="entry name" value="Chitin-binding_1_CS"/>
</dbReference>
<dbReference type="PANTHER" id="PTHR47700:SF2">
    <property type="entry name" value="CHITINASE"/>
    <property type="match status" value="1"/>
</dbReference>
<dbReference type="InterPro" id="IPR001002">
    <property type="entry name" value="Chitin-bd_1"/>
</dbReference>
<dbReference type="PANTHER" id="PTHR47700">
    <property type="entry name" value="V CHITINASE, PUTATIVE (AFU_ORTHOLOGUE AFUA_6G13720)-RELATED"/>
    <property type="match status" value="1"/>
</dbReference>
<feature type="disulfide bond" evidence="8">
    <location>
        <begin position="307"/>
        <end position="311"/>
    </location>
</feature>
<dbReference type="SUPFAM" id="SSF51445">
    <property type="entry name" value="(Trans)glycosidases"/>
    <property type="match status" value="1"/>
</dbReference>
<evidence type="ECO:0000256" key="3">
    <source>
        <dbReference type="ARBA" id="ARBA00022801"/>
    </source>
</evidence>
<dbReference type="SUPFAM" id="SSF57016">
    <property type="entry name" value="Plant lectins/antimicrobial peptides"/>
    <property type="match status" value="1"/>
</dbReference>
<dbReference type="Gene3D" id="3.10.50.10">
    <property type="match status" value="1"/>
</dbReference>
<comment type="catalytic activity">
    <reaction evidence="1">
        <text>Random endo-hydrolysis of N-acetyl-beta-D-glucosaminide (1-&gt;4)-beta-linkages in chitin and chitodextrins.</text>
        <dbReference type="EC" id="3.2.1.14"/>
    </reaction>
</comment>
<dbReference type="SMART" id="SM00636">
    <property type="entry name" value="Glyco_18"/>
    <property type="match status" value="1"/>
</dbReference>
<reference evidence="14" key="1">
    <citation type="submission" date="2020-05" db="EMBL/GenBank/DDBJ databases">
        <title>Phylogenomic resolution of chytrid fungi.</title>
        <authorList>
            <person name="Stajich J.E."/>
            <person name="Amses K."/>
            <person name="Simmons R."/>
            <person name="Seto K."/>
            <person name="Myers J."/>
            <person name="Bonds A."/>
            <person name="Quandt C.A."/>
            <person name="Barry K."/>
            <person name="Liu P."/>
            <person name="Grigoriev I."/>
            <person name="Longcore J.E."/>
            <person name="James T.Y."/>
        </authorList>
    </citation>
    <scope>NUCLEOTIDE SEQUENCE</scope>
    <source>
        <strain evidence="14">JEL0513</strain>
    </source>
</reference>
<dbReference type="EMBL" id="JADGJH010000790">
    <property type="protein sequence ID" value="KAJ3122671.1"/>
    <property type="molecule type" value="Genomic_DNA"/>
</dbReference>
<evidence type="ECO:0000256" key="6">
    <source>
        <dbReference type="ARBA" id="ARBA00023295"/>
    </source>
</evidence>
<feature type="region of interest" description="Disordered" evidence="10">
    <location>
        <begin position="1502"/>
        <end position="1563"/>
    </location>
</feature>
<feature type="compositionally biased region" description="Polar residues" evidence="10">
    <location>
        <begin position="1521"/>
        <end position="1530"/>
    </location>
</feature>
<dbReference type="Proteomes" id="UP001211907">
    <property type="component" value="Unassembled WGS sequence"/>
</dbReference>
<feature type="disulfide bond" evidence="8">
    <location>
        <begin position="281"/>
        <end position="295"/>
    </location>
</feature>
<dbReference type="Pfam" id="PF01476">
    <property type="entry name" value="LysM"/>
    <property type="match status" value="2"/>
</dbReference>
<evidence type="ECO:0000256" key="10">
    <source>
        <dbReference type="SAM" id="MobiDB-lite"/>
    </source>
</evidence>
<dbReference type="SMART" id="SM00257">
    <property type="entry name" value="LysM"/>
    <property type="match status" value="3"/>
</dbReference>
<organism evidence="14 15">
    <name type="scientific">Physocladia obscura</name>
    <dbReference type="NCBI Taxonomy" id="109957"/>
    <lineage>
        <taxon>Eukaryota</taxon>
        <taxon>Fungi</taxon>
        <taxon>Fungi incertae sedis</taxon>
        <taxon>Chytridiomycota</taxon>
        <taxon>Chytridiomycota incertae sedis</taxon>
        <taxon>Chytridiomycetes</taxon>
        <taxon>Chytridiales</taxon>
        <taxon>Chytriomycetaceae</taxon>
        <taxon>Physocladia</taxon>
    </lineage>
</organism>
<keyword evidence="15" id="KW-1185">Reference proteome</keyword>
<dbReference type="PROSITE" id="PS50941">
    <property type="entry name" value="CHIT_BIND_I_2"/>
    <property type="match status" value="1"/>
</dbReference>
<dbReference type="GO" id="GO:0006032">
    <property type="term" value="P:chitin catabolic process"/>
    <property type="evidence" value="ECO:0007669"/>
    <property type="project" value="UniProtKB-KW"/>
</dbReference>
<evidence type="ECO:0000313" key="14">
    <source>
        <dbReference type="EMBL" id="KAJ3122671.1"/>
    </source>
</evidence>